<dbReference type="InterPro" id="IPR001525">
    <property type="entry name" value="C5_MeTfrase"/>
</dbReference>
<dbReference type="InterPro" id="IPR050750">
    <property type="entry name" value="C5-MTase"/>
</dbReference>
<dbReference type="PROSITE" id="PS00095">
    <property type="entry name" value="C5_MTASE_2"/>
    <property type="match status" value="1"/>
</dbReference>
<organism evidence="9 10">
    <name type="scientific">Ladona fulva</name>
    <name type="common">Scarce chaser dragonfly</name>
    <name type="synonym">Libellula fulva</name>
    <dbReference type="NCBI Taxonomy" id="123851"/>
    <lineage>
        <taxon>Eukaryota</taxon>
        <taxon>Metazoa</taxon>
        <taxon>Ecdysozoa</taxon>
        <taxon>Arthropoda</taxon>
        <taxon>Hexapoda</taxon>
        <taxon>Insecta</taxon>
        <taxon>Pterygota</taxon>
        <taxon>Palaeoptera</taxon>
        <taxon>Odonata</taxon>
        <taxon>Epiprocta</taxon>
        <taxon>Anisoptera</taxon>
        <taxon>Libelluloidea</taxon>
        <taxon>Libellulidae</taxon>
        <taxon>Ladona</taxon>
    </lineage>
</organism>
<dbReference type="GO" id="GO:0005634">
    <property type="term" value="C:nucleus"/>
    <property type="evidence" value="ECO:0007669"/>
    <property type="project" value="TreeGrafter"/>
</dbReference>
<evidence type="ECO:0000313" key="9">
    <source>
        <dbReference type="EMBL" id="KAG8234207.1"/>
    </source>
</evidence>
<dbReference type="OrthoDB" id="414133at2759"/>
<evidence type="ECO:0000256" key="8">
    <source>
        <dbReference type="RuleBase" id="RU000416"/>
    </source>
</evidence>
<evidence type="ECO:0000313" key="10">
    <source>
        <dbReference type="Proteomes" id="UP000792457"/>
    </source>
</evidence>
<dbReference type="EC" id="2.1.1.204" evidence="4"/>
<evidence type="ECO:0000256" key="5">
    <source>
        <dbReference type="ARBA" id="ARBA00039681"/>
    </source>
</evidence>
<dbReference type="Gene3D" id="3.40.50.150">
    <property type="entry name" value="Vaccinia Virus protein VP39"/>
    <property type="match status" value="1"/>
</dbReference>
<feature type="active site" evidence="7">
    <location>
        <position position="76"/>
    </location>
</feature>
<accession>A0A8K0KGR9</accession>
<name>A0A8K0KGR9_LADFU</name>
<reference evidence="9" key="2">
    <citation type="submission" date="2017-10" db="EMBL/GenBank/DDBJ databases">
        <title>Ladona fulva Genome sequencing and assembly.</title>
        <authorList>
            <person name="Murali S."/>
            <person name="Richards S."/>
            <person name="Bandaranaike D."/>
            <person name="Bellair M."/>
            <person name="Blankenburg K."/>
            <person name="Chao H."/>
            <person name="Dinh H."/>
            <person name="Doddapaneni H."/>
            <person name="Dugan-Rocha S."/>
            <person name="Elkadiri S."/>
            <person name="Gnanaolivu R."/>
            <person name="Hernandez B."/>
            <person name="Skinner E."/>
            <person name="Javaid M."/>
            <person name="Lee S."/>
            <person name="Li M."/>
            <person name="Ming W."/>
            <person name="Munidasa M."/>
            <person name="Muniz J."/>
            <person name="Nguyen L."/>
            <person name="Hughes D."/>
            <person name="Osuji N."/>
            <person name="Pu L.-L."/>
            <person name="Puazo M."/>
            <person name="Qu C."/>
            <person name="Quiroz J."/>
            <person name="Raj R."/>
            <person name="Weissenberger G."/>
            <person name="Xin Y."/>
            <person name="Zou X."/>
            <person name="Han Y."/>
            <person name="Worley K."/>
            <person name="Muzny D."/>
            <person name="Gibbs R."/>
        </authorList>
    </citation>
    <scope>NUCLEOTIDE SEQUENCE</scope>
    <source>
        <strain evidence="9">Sampled in the wild</strain>
    </source>
</reference>
<feature type="non-terminal residue" evidence="9">
    <location>
        <position position="376"/>
    </location>
</feature>
<proteinExistence type="inferred from homology"/>
<evidence type="ECO:0000256" key="7">
    <source>
        <dbReference type="PROSITE-ProRule" id="PRU01016"/>
    </source>
</evidence>
<keyword evidence="2 7" id="KW-0808">Transferase</keyword>
<comment type="similarity">
    <text evidence="7 8">Belongs to the class I-like SAM-binding methyltransferase superfamily. C5-methyltransferase family.</text>
</comment>
<dbReference type="GO" id="GO:0032259">
    <property type="term" value="P:methylation"/>
    <property type="evidence" value="ECO:0007669"/>
    <property type="project" value="UniProtKB-KW"/>
</dbReference>
<dbReference type="GO" id="GO:0008168">
    <property type="term" value="F:methyltransferase activity"/>
    <property type="evidence" value="ECO:0007669"/>
    <property type="project" value="UniProtKB-KW"/>
</dbReference>
<keyword evidence="3 7" id="KW-0949">S-adenosyl-L-methionine</keyword>
<dbReference type="InterPro" id="IPR029063">
    <property type="entry name" value="SAM-dependent_MTases_sf"/>
</dbReference>
<evidence type="ECO:0000256" key="3">
    <source>
        <dbReference type="ARBA" id="ARBA00022691"/>
    </source>
</evidence>
<evidence type="ECO:0000256" key="1">
    <source>
        <dbReference type="ARBA" id="ARBA00022603"/>
    </source>
</evidence>
<dbReference type="Proteomes" id="UP000792457">
    <property type="component" value="Unassembled WGS sequence"/>
</dbReference>
<dbReference type="SUPFAM" id="SSF53335">
    <property type="entry name" value="S-adenosyl-L-methionine-dependent methyltransferases"/>
    <property type="match status" value="1"/>
</dbReference>
<dbReference type="NCBIfam" id="TIGR00675">
    <property type="entry name" value="dcm"/>
    <property type="match status" value="1"/>
</dbReference>
<evidence type="ECO:0000256" key="6">
    <source>
        <dbReference type="ARBA" id="ARBA00042810"/>
    </source>
</evidence>
<dbReference type="InterPro" id="IPR031303">
    <property type="entry name" value="C5_meth_CS"/>
</dbReference>
<dbReference type="PANTHER" id="PTHR46098:SF1">
    <property type="entry name" value="TRNA (CYTOSINE(38)-C(5))-METHYLTRANSFERASE"/>
    <property type="match status" value="1"/>
</dbReference>
<dbReference type="PROSITE" id="PS51679">
    <property type="entry name" value="SAM_MT_C5"/>
    <property type="match status" value="1"/>
</dbReference>
<evidence type="ECO:0000256" key="2">
    <source>
        <dbReference type="ARBA" id="ARBA00022679"/>
    </source>
</evidence>
<dbReference type="Pfam" id="PF00145">
    <property type="entry name" value="DNA_methylase"/>
    <property type="match status" value="1"/>
</dbReference>
<dbReference type="PRINTS" id="PR00105">
    <property type="entry name" value="C5METTRFRASE"/>
</dbReference>
<comment type="caution">
    <text evidence="9">The sequence shown here is derived from an EMBL/GenBank/DDBJ whole genome shotgun (WGS) entry which is preliminary data.</text>
</comment>
<keyword evidence="10" id="KW-1185">Reference proteome</keyword>
<sequence length="376" mass="43050">MNVIEFFSGIGGMHYSLKGAGIKCKVVAAVDINTSANEVYRHNFPETPVFQRNIQSFSSDEINKFNPDIITMSPPCQPFTRQVGLYFCAVQVGLKKDSKDTRSDALMHIIQLLPDLTQNLKYIILENVKGFEVSFARDLFIETLKACNFEFQEFLLNPMDYYIPNSRLRYYLIAARGYSDGQFVRRDIMNEIPFTPEEILAIHREKNPFVECDGDSVHIKVDSLSKILEVGRNTTPYLIPKAMISKYGRLFDITFPFSKRSCCFTKAYGRYAEGTGSVLCPTSSVELAEAQLHKIRTILQCSEDKKQTSEELSVFMTNLGLRYFSPREIASLMCFPESFSWPDHYSCQQMYRLLGNSINVYVVTLLLIYLSNELNH</sequence>
<gene>
    <name evidence="9" type="ORF">J437_LFUL013804</name>
</gene>
<dbReference type="Gene3D" id="3.90.120.10">
    <property type="entry name" value="DNA Methylase, subunit A, domain 2"/>
    <property type="match status" value="1"/>
</dbReference>
<dbReference type="EMBL" id="KZ308789">
    <property type="protein sequence ID" value="KAG8234207.1"/>
    <property type="molecule type" value="Genomic_DNA"/>
</dbReference>
<reference evidence="9" key="1">
    <citation type="submission" date="2013-04" db="EMBL/GenBank/DDBJ databases">
        <authorList>
            <person name="Qu J."/>
            <person name="Murali S.C."/>
            <person name="Bandaranaike D."/>
            <person name="Bellair M."/>
            <person name="Blankenburg K."/>
            <person name="Chao H."/>
            <person name="Dinh H."/>
            <person name="Doddapaneni H."/>
            <person name="Downs B."/>
            <person name="Dugan-Rocha S."/>
            <person name="Elkadiri S."/>
            <person name="Gnanaolivu R.D."/>
            <person name="Hernandez B."/>
            <person name="Javaid M."/>
            <person name="Jayaseelan J.C."/>
            <person name="Lee S."/>
            <person name="Li M."/>
            <person name="Ming W."/>
            <person name="Munidasa M."/>
            <person name="Muniz J."/>
            <person name="Nguyen L."/>
            <person name="Ongeri F."/>
            <person name="Osuji N."/>
            <person name="Pu L.-L."/>
            <person name="Puazo M."/>
            <person name="Qu C."/>
            <person name="Quiroz J."/>
            <person name="Raj R."/>
            <person name="Weissenberger G."/>
            <person name="Xin Y."/>
            <person name="Zou X."/>
            <person name="Han Y."/>
            <person name="Richards S."/>
            <person name="Worley K."/>
            <person name="Muzny D."/>
            <person name="Gibbs R."/>
        </authorList>
    </citation>
    <scope>NUCLEOTIDE SEQUENCE</scope>
    <source>
        <strain evidence="9">Sampled in the wild</strain>
    </source>
</reference>
<keyword evidence="1 7" id="KW-0489">Methyltransferase</keyword>
<protein>
    <recommendedName>
        <fullName evidence="5">tRNA (cytosine(38)-C(5))-methyltransferase</fullName>
        <ecNumber evidence="4">2.1.1.204</ecNumber>
    </recommendedName>
    <alternativeName>
        <fullName evidence="6">DNA (cytosine-5)-methyltransferase-like protein 2</fullName>
    </alternativeName>
</protein>
<evidence type="ECO:0000256" key="4">
    <source>
        <dbReference type="ARBA" id="ARBA00039081"/>
    </source>
</evidence>
<dbReference type="AlphaFoldDB" id="A0A8K0KGR9"/>
<dbReference type="PANTHER" id="PTHR46098">
    <property type="entry name" value="TRNA (CYTOSINE(38)-C(5))-METHYLTRANSFERASE"/>
    <property type="match status" value="1"/>
</dbReference>